<evidence type="ECO:0000256" key="3">
    <source>
        <dbReference type="SAM" id="MobiDB-lite"/>
    </source>
</evidence>
<feature type="compositionally biased region" description="Basic and acidic residues" evidence="3">
    <location>
        <begin position="168"/>
        <end position="189"/>
    </location>
</feature>
<feature type="domain" description="SHSP" evidence="4">
    <location>
        <begin position="54"/>
        <end position="159"/>
    </location>
</feature>
<dbReference type="Proteomes" id="UP000790833">
    <property type="component" value="Unassembled WGS sequence"/>
</dbReference>
<dbReference type="Pfam" id="PF00011">
    <property type="entry name" value="HSP20"/>
    <property type="match status" value="1"/>
</dbReference>
<evidence type="ECO:0000313" key="6">
    <source>
        <dbReference type="Proteomes" id="UP000790833"/>
    </source>
</evidence>
<evidence type="ECO:0000259" key="4">
    <source>
        <dbReference type="PROSITE" id="PS01031"/>
    </source>
</evidence>
<dbReference type="PROSITE" id="PS01031">
    <property type="entry name" value="SHSP"/>
    <property type="match status" value="1"/>
</dbReference>
<dbReference type="OrthoDB" id="4009603at2759"/>
<comment type="similarity">
    <text evidence="1 2">Belongs to the small heat shock protein (HSP20) family.</text>
</comment>
<dbReference type="InterPro" id="IPR002068">
    <property type="entry name" value="A-crystallin/Hsp20_dom"/>
</dbReference>
<sequence length="189" mass="21421">MFRRYFDNFDNFDNFDDDFFVPFYGRRRGNPRKMIGSGNEGFLSLIPFQERSSLDEGFTVSNFEMKEDADNYKISLAIPDIKHKEVKVDFVKSENKLLILVSEKKEDKNQYYSSSYSRSMVLDKRVNANDIKADLNGDGVVIDIPKAESDVVNISIKGNGVTHLLDAVPDKGEEEGGKGKEEKGKAEAK</sequence>
<comment type="caution">
    <text evidence="5">The sequence shown here is derived from an EMBL/GenBank/DDBJ whole genome shotgun (WGS) entry which is preliminary data.</text>
</comment>
<dbReference type="RefSeq" id="XP_043049461.1">
    <property type="nucleotide sequence ID" value="XM_043195756.1"/>
</dbReference>
<gene>
    <name evidence="5" type="ORF">KQ657_005113</name>
</gene>
<dbReference type="EMBL" id="JAHMUF010000009">
    <property type="protein sequence ID" value="KAG7193914.1"/>
    <property type="molecule type" value="Genomic_DNA"/>
</dbReference>
<evidence type="ECO:0000256" key="2">
    <source>
        <dbReference type="RuleBase" id="RU003616"/>
    </source>
</evidence>
<dbReference type="CDD" id="cd00298">
    <property type="entry name" value="ACD_sHsps_p23-like"/>
    <property type="match status" value="1"/>
</dbReference>
<dbReference type="InterPro" id="IPR008978">
    <property type="entry name" value="HSP20-like_chaperone"/>
</dbReference>
<organism evidence="5 6">
    <name type="scientific">Scheffersomyces spartinae</name>
    <dbReference type="NCBI Taxonomy" id="45513"/>
    <lineage>
        <taxon>Eukaryota</taxon>
        <taxon>Fungi</taxon>
        <taxon>Dikarya</taxon>
        <taxon>Ascomycota</taxon>
        <taxon>Saccharomycotina</taxon>
        <taxon>Pichiomycetes</taxon>
        <taxon>Debaryomycetaceae</taxon>
        <taxon>Scheffersomyces</taxon>
    </lineage>
</organism>
<accession>A0A9P7VAN6</accession>
<dbReference type="GeneID" id="66118487"/>
<feature type="region of interest" description="Disordered" evidence="3">
    <location>
        <begin position="167"/>
        <end position="189"/>
    </location>
</feature>
<evidence type="ECO:0000256" key="1">
    <source>
        <dbReference type="PROSITE-ProRule" id="PRU00285"/>
    </source>
</evidence>
<keyword evidence="6" id="KW-1185">Reference proteome</keyword>
<reference evidence="5" key="1">
    <citation type="submission" date="2021-03" db="EMBL/GenBank/DDBJ databases">
        <authorList>
            <person name="Palmer J.M."/>
        </authorList>
    </citation>
    <scope>NUCLEOTIDE SEQUENCE</scope>
    <source>
        <strain evidence="5">ARV_011</strain>
    </source>
</reference>
<dbReference type="AlphaFoldDB" id="A0A9P7VAN6"/>
<dbReference type="SUPFAM" id="SSF49764">
    <property type="entry name" value="HSP20-like chaperones"/>
    <property type="match status" value="1"/>
</dbReference>
<protein>
    <recommendedName>
        <fullName evidence="4">SHSP domain-containing protein</fullName>
    </recommendedName>
</protein>
<evidence type="ECO:0000313" key="5">
    <source>
        <dbReference type="EMBL" id="KAG7193914.1"/>
    </source>
</evidence>
<proteinExistence type="inferred from homology"/>
<dbReference type="Gene3D" id="2.60.40.790">
    <property type="match status" value="1"/>
</dbReference>
<name>A0A9P7VAN6_9ASCO</name>